<evidence type="ECO:0000313" key="1">
    <source>
        <dbReference type="EMBL" id="KAF2789866.1"/>
    </source>
</evidence>
<sequence>MIRKQIKESIQSIPGSKLTALPTSSGTIFEDQDFHLDMQGVRSLITGSSQKHNLQVQINKKKTPQ</sequence>
<proteinExistence type="predicted"/>
<name>A0A6A6X0I3_9PLEO</name>
<dbReference type="AlphaFoldDB" id="A0A6A6X0I3"/>
<dbReference type="Proteomes" id="UP000799757">
    <property type="component" value="Unassembled WGS sequence"/>
</dbReference>
<keyword evidence="2" id="KW-1185">Reference proteome</keyword>
<dbReference type="EMBL" id="MU002108">
    <property type="protein sequence ID" value="KAF2789866.1"/>
    <property type="molecule type" value="Genomic_DNA"/>
</dbReference>
<gene>
    <name evidence="1" type="ORF">K505DRAFT_252408</name>
</gene>
<protein>
    <submittedName>
        <fullName evidence="1">Uncharacterized protein</fullName>
    </submittedName>
</protein>
<evidence type="ECO:0000313" key="2">
    <source>
        <dbReference type="Proteomes" id="UP000799757"/>
    </source>
</evidence>
<dbReference type="OrthoDB" id="3521506at2759"/>
<accession>A0A6A6X0I3</accession>
<reference evidence="1" key="1">
    <citation type="journal article" date="2020" name="Stud. Mycol.">
        <title>101 Dothideomycetes genomes: a test case for predicting lifestyles and emergence of pathogens.</title>
        <authorList>
            <person name="Haridas S."/>
            <person name="Albert R."/>
            <person name="Binder M."/>
            <person name="Bloem J."/>
            <person name="Labutti K."/>
            <person name="Salamov A."/>
            <person name="Andreopoulos B."/>
            <person name="Baker S."/>
            <person name="Barry K."/>
            <person name="Bills G."/>
            <person name="Bluhm B."/>
            <person name="Cannon C."/>
            <person name="Castanera R."/>
            <person name="Culley D."/>
            <person name="Daum C."/>
            <person name="Ezra D."/>
            <person name="Gonzalez J."/>
            <person name="Henrissat B."/>
            <person name="Kuo A."/>
            <person name="Liang C."/>
            <person name="Lipzen A."/>
            <person name="Lutzoni F."/>
            <person name="Magnuson J."/>
            <person name="Mondo S."/>
            <person name="Nolan M."/>
            <person name="Ohm R."/>
            <person name="Pangilinan J."/>
            <person name="Park H.-J."/>
            <person name="Ramirez L."/>
            <person name="Alfaro M."/>
            <person name="Sun H."/>
            <person name="Tritt A."/>
            <person name="Yoshinaga Y."/>
            <person name="Zwiers L.-H."/>
            <person name="Turgeon B."/>
            <person name="Goodwin S."/>
            <person name="Spatafora J."/>
            <person name="Crous P."/>
            <person name="Grigoriev I."/>
        </authorList>
    </citation>
    <scope>NUCLEOTIDE SEQUENCE</scope>
    <source>
        <strain evidence="1">CBS 109.77</strain>
    </source>
</reference>
<organism evidence="1 2">
    <name type="scientific">Melanomma pulvis-pyrius CBS 109.77</name>
    <dbReference type="NCBI Taxonomy" id="1314802"/>
    <lineage>
        <taxon>Eukaryota</taxon>
        <taxon>Fungi</taxon>
        <taxon>Dikarya</taxon>
        <taxon>Ascomycota</taxon>
        <taxon>Pezizomycotina</taxon>
        <taxon>Dothideomycetes</taxon>
        <taxon>Pleosporomycetidae</taxon>
        <taxon>Pleosporales</taxon>
        <taxon>Melanommataceae</taxon>
        <taxon>Melanomma</taxon>
    </lineage>
</organism>